<keyword evidence="1" id="KW-0813">Transport</keyword>
<dbReference type="EMBL" id="SJPL01000001">
    <property type="protein sequence ID" value="TWT71002.1"/>
    <property type="molecule type" value="Genomic_DNA"/>
</dbReference>
<evidence type="ECO:0000256" key="3">
    <source>
        <dbReference type="ARBA" id="ARBA00022840"/>
    </source>
</evidence>
<dbReference type="EC" id="3.6.3.-" evidence="6"/>
<comment type="similarity">
    <text evidence="4">Belongs to the ABC transporter superfamily. Macrolide exporter (TC 3.A.1.122) family.</text>
</comment>
<dbReference type="GO" id="GO:0022857">
    <property type="term" value="F:transmembrane transporter activity"/>
    <property type="evidence" value="ECO:0007669"/>
    <property type="project" value="UniProtKB-ARBA"/>
</dbReference>
<dbReference type="GO" id="GO:0005524">
    <property type="term" value="F:ATP binding"/>
    <property type="evidence" value="ECO:0007669"/>
    <property type="project" value="UniProtKB-KW"/>
</dbReference>
<dbReference type="InterPro" id="IPR027417">
    <property type="entry name" value="P-loop_NTPase"/>
</dbReference>
<keyword evidence="6" id="KW-0378">Hydrolase</keyword>
<evidence type="ECO:0000256" key="1">
    <source>
        <dbReference type="ARBA" id="ARBA00022448"/>
    </source>
</evidence>
<dbReference type="InterPro" id="IPR003593">
    <property type="entry name" value="AAA+_ATPase"/>
</dbReference>
<keyword evidence="3 6" id="KW-0067">ATP-binding</keyword>
<dbReference type="InterPro" id="IPR015854">
    <property type="entry name" value="ABC_transpr_LolD-like"/>
</dbReference>
<evidence type="ECO:0000256" key="2">
    <source>
        <dbReference type="ARBA" id="ARBA00022741"/>
    </source>
</evidence>
<sequence length="285" mass="30968">MVKTQDTISTVLKKPDLGVFVRLRFVRIRLDHISEISVFGFGLKPSLHRFTVGTPLNQTTPDPTDTNIVEIRDVSKHYADGDVKALDDVSLQIAKGEFVSIVGPSGCGKSTLLNMIGILDRPTSGRVYFDGHCVDPSMNLDQLRSEKIGFVFQSFHLVPNLTAIENVQLPMLPGKLAPSARVARAKALLDSVGLSDRLNHRPAQLSNGQRQRVAICRALANGPSLVLADEPTGALDSQGGRAIMDILETICHDSAATLVVVTHDETLADRSDRQIRLCDGKIVSN</sequence>
<dbReference type="Proteomes" id="UP000317238">
    <property type="component" value="Unassembled WGS sequence"/>
</dbReference>
<name>A0A5C5YCF2_9PLAN</name>
<dbReference type="GO" id="GO:0016887">
    <property type="term" value="F:ATP hydrolysis activity"/>
    <property type="evidence" value="ECO:0007669"/>
    <property type="project" value="InterPro"/>
</dbReference>
<dbReference type="FunFam" id="3.40.50.300:FF:000032">
    <property type="entry name" value="Export ABC transporter ATP-binding protein"/>
    <property type="match status" value="1"/>
</dbReference>
<keyword evidence="7" id="KW-1185">Reference proteome</keyword>
<dbReference type="AlphaFoldDB" id="A0A5C5YCF2"/>
<accession>A0A5C5YCF2</accession>
<evidence type="ECO:0000256" key="4">
    <source>
        <dbReference type="ARBA" id="ARBA00038388"/>
    </source>
</evidence>
<protein>
    <submittedName>
        <fullName evidence="6">Macrolide export ATP-binding/permease protein MacB</fullName>
        <ecNumber evidence="6">3.6.3.-</ecNumber>
    </submittedName>
</protein>
<dbReference type="InterPro" id="IPR003439">
    <property type="entry name" value="ABC_transporter-like_ATP-bd"/>
</dbReference>
<dbReference type="CDD" id="cd03255">
    <property type="entry name" value="ABC_MJ0796_LolCDE_FtsE"/>
    <property type="match status" value="1"/>
</dbReference>
<dbReference type="Pfam" id="PF00005">
    <property type="entry name" value="ABC_tran"/>
    <property type="match status" value="1"/>
</dbReference>
<dbReference type="InterPro" id="IPR017911">
    <property type="entry name" value="MacB-like_ATP-bd"/>
</dbReference>
<keyword evidence="2" id="KW-0547">Nucleotide-binding</keyword>
<evidence type="ECO:0000313" key="6">
    <source>
        <dbReference type="EMBL" id="TWT71002.1"/>
    </source>
</evidence>
<reference evidence="6 7" key="1">
    <citation type="submission" date="2019-02" db="EMBL/GenBank/DDBJ databases">
        <title>Deep-cultivation of Planctomycetes and their phenomic and genomic characterization uncovers novel biology.</title>
        <authorList>
            <person name="Wiegand S."/>
            <person name="Jogler M."/>
            <person name="Boedeker C."/>
            <person name="Pinto D."/>
            <person name="Vollmers J."/>
            <person name="Rivas-Marin E."/>
            <person name="Kohn T."/>
            <person name="Peeters S.H."/>
            <person name="Heuer A."/>
            <person name="Rast P."/>
            <person name="Oberbeckmann S."/>
            <person name="Bunk B."/>
            <person name="Jeske O."/>
            <person name="Meyerdierks A."/>
            <person name="Storesund J.E."/>
            <person name="Kallscheuer N."/>
            <person name="Luecker S."/>
            <person name="Lage O.M."/>
            <person name="Pohl T."/>
            <person name="Merkel B.J."/>
            <person name="Hornburger P."/>
            <person name="Mueller R.-W."/>
            <person name="Bruemmer F."/>
            <person name="Labrenz M."/>
            <person name="Spormann A.M."/>
            <person name="Op Den Camp H."/>
            <person name="Overmann J."/>
            <person name="Amann R."/>
            <person name="Jetten M.S.M."/>
            <person name="Mascher T."/>
            <person name="Medema M.H."/>
            <person name="Devos D.P."/>
            <person name="Kaster A.-K."/>
            <person name="Ovreas L."/>
            <person name="Rohde M."/>
            <person name="Galperin M.Y."/>
            <person name="Jogler C."/>
        </authorList>
    </citation>
    <scope>NUCLEOTIDE SEQUENCE [LARGE SCALE GENOMIC DNA]</scope>
    <source>
        <strain evidence="6 7">Pan14r</strain>
    </source>
</reference>
<organism evidence="6 7">
    <name type="scientific">Crateriforma conspicua</name>
    <dbReference type="NCBI Taxonomy" id="2527996"/>
    <lineage>
        <taxon>Bacteria</taxon>
        <taxon>Pseudomonadati</taxon>
        <taxon>Planctomycetota</taxon>
        <taxon>Planctomycetia</taxon>
        <taxon>Planctomycetales</taxon>
        <taxon>Planctomycetaceae</taxon>
        <taxon>Crateriforma</taxon>
    </lineage>
</organism>
<dbReference type="PANTHER" id="PTHR24220:SF86">
    <property type="entry name" value="ABC TRANSPORTER ABCH.1"/>
    <property type="match status" value="1"/>
</dbReference>
<dbReference type="PROSITE" id="PS50893">
    <property type="entry name" value="ABC_TRANSPORTER_2"/>
    <property type="match status" value="1"/>
</dbReference>
<evidence type="ECO:0000313" key="7">
    <source>
        <dbReference type="Proteomes" id="UP000317238"/>
    </source>
</evidence>
<dbReference type="GO" id="GO:0098796">
    <property type="term" value="C:membrane protein complex"/>
    <property type="evidence" value="ECO:0007669"/>
    <property type="project" value="UniProtKB-ARBA"/>
</dbReference>
<dbReference type="SUPFAM" id="SSF52540">
    <property type="entry name" value="P-loop containing nucleoside triphosphate hydrolases"/>
    <property type="match status" value="1"/>
</dbReference>
<gene>
    <name evidence="6" type="primary">macB_3</name>
    <name evidence="6" type="ORF">Pan14r_33120</name>
</gene>
<dbReference type="Gene3D" id="3.40.50.300">
    <property type="entry name" value="P-loop containing nucleotide triphosphate hydrolases"/>
    <property type="match status" value="1"/>
</dbReference>
<comment type="caution">
    <text evidence="6">The sequence shown here is derived from an EMBL/GenBank/DDBJ whole genome shotgun (WGS) entry which is preliminary data.</text>
</comment>
<evidence type="ECO:0000259" key="5">
    <source>
        <dbReference type="PROSITE" id="PS50893"/>
    </source>
</evidence>
<dbReference type="GO" id="GO:0005886">
    <property type="term" value="C:plasma membrane"/>
    <property type="evidence" value="ECO:0007669"/>
    <property type="project" value="TreeGrafter"/>
</dbReference>
<proteinExistence type="inferred from homology"/>
<feature type="domain" description="ABC transporter" evidence="5">
    <location>
        <begin position="69"/>
        <end position="285"/>
    </location>
</feature>
<dbReference type="PANTHER" id="PTHR24220">
    <property type="entry name" value="IMPORT ATP-BINDING PROTEIN"/>
    <property type="match status" value="1"/>
</dbReference>
<dbReference type="SMART" id="SM00382">
    <property type="entry name" value="AAA"/>
    <property type="match status" value="1"/>
</dbReference>